<organism evidence="2 3">
    <name type="scientific">Artemia franciscana</name>
    <name type="common">Brine shrimp</name>
    <name type="synonym">Artemia sanfranciscana</name>
    <dbReference type="NCBI Taxonomy" id="6661"/>
    <lineage>
        <taxon>Eukaryota</taxon>
        <taxon>Metazoa</taxon>
        <taxon>Ecdysozoa</taxon>
        <taxon>Arthropoda</taxon>
        <taxon>Crustacea</taxon>
        <taxon>Branchiopoda</taxon>
        <taxon>Anostraca</taxon>
        <taxon>Artemiidae</taxon>
        <taxon>Artemia</taxon>
    </lineage>
</organism>
<keyword evidence="3" id="KW-1185">Reference proteome</keyword>
<evidence type="ECO:0000256" key="1">
    <source>
        <dbReference type="SAM" id="MobiDB-lite"/>
    </source>
</evidence>
<evidence type="ECO:0000313" key="2">
    <source>
        <dbReference type="EMBL" id="KAK2712021.1"/>
    </source>
</evidence>
<gene>
    <name evidence="2" type="ORF">QYM36_010898</name>
</gene>
<dbReference type="EMBL" id="JAVRJZ010000015">
    <property type="protein sequence ID" value="KAK2712021.1"/>
    <property type="molecule type" value="Genomic_DNA"/>
</dbReference>
<protein>
    <submittedName>
        <fullName evidence="2">Uncharacterized protein</fullName>
    </submittedName>
</protein>
<comment type="caution">
    <text evidence="2">The sequence shown here is derived from an EMBL/GenBank/DDBJ whole genome shotgun (WGS) entry which is preliminary data.</text>
</comment>
<evidence type="ECO:0000313" key="3">
    <source>
        <dbReference type="Proteomes" id="UP001187531"/>
    </source>
</evidence>
<feature type="compositionally biased region" description="Basic and acidic residues" evidence="1">
    <location>
        <begin position="60"/>
        <end position="71"/>
    </location>
</feature>
<accession>A0AA88HTZ7</accession>
<sequence>MNPSCYGVLKDAEESGKDPRNENSDSMSTRREHRHSTPCTPCYGVCECELLMKFFKYDVEESEKELRDEKSGNVIQAGENEMKKHASRQEGTPSRKPGESDRSTRRKHRRSSSRRSLGSTDQLKRERQMNPSREEKISRKHCESDSSTRREYRHSYSRTKQQYRHEPNDHSYKPHHERQRHHNCYNQKHYRYTQPINRKRRCRSPYEKFGYCRNLRRANNFGEKEKYRYRSPIRFIKGACHRKEYTPRYSYREQGRREQHVDASKDYEYKNVQRKKRARDYYENNDEEKRICPPDDESRVKKRRTENSEKAENKKCFDSLNDNYGNCSDDCSSNCSLKPNGANNKKYVRKGHVRKIR</sequence>
<feature type="region of interest" description="Disordered" evidence="1">
    <location>
        <begin position="1"/>
        <end position="42"/>
    </location>
</feature>
<dbReference type="Proteomes" id="UP001187531">
    <property type="component" value="Unassembled WGS sequence"/>
</dbReference>
<feature type="compositionally biased region" description="Basic and acidic residues" evidence="1">
    <location>
        <begin position="122"/>
        <end position="154"/>
    </location>
</feature>
<feature type="region of interest" description="Disordered" evidence="1">
    <location>
        <begin position="286"/>
        <end position="312"/>
    </location>
</feature>
<feature type="compositionally biased region" description="Basic and acidic residues" evidence="1">
    <location>
        <begin position="10"/>
        <end position="23"/>
    </location>
</feature>
<feature type="region of interest" description="Disordered" evidence="1">
    <location>
        <begin position="60"/>
        <end position="180"/>
    </location>
</feature>
<feature type="compositionally biased region" description="Basic residues" evidence="1">
    <location>
        <begin position="104"/>
        <end position="113"/>
    </location>
</feature>
<feature type="compositionally biased region" description="Basic and acidic residues" evidence="1">
    <location>
        <begin position="163"/>
        <end position="174"/>
    </location>
</feature>
<name>A0AA88HTZ7_ARTSF</name>
<dbReference type="AlphaFoldDB" id="A0AA88HTZ7"/>
<reference evidence="2" key="1">
    <citation type="submission" date="2023-07" db="EMBL/GenBank/DDBJ databases">
        <title>Chromosome-level genome assembly of Artemia franciscana.</title>
        <authorList>
            <person name="Jo E."/>
        </authorList>
    </citation>
    <scope>NUCLEOTIDE SEQUENCE</scope>
    <source>
        <tissue evidence="2">Whole body</tissue>
    </source>
</reference>
<proteinExistence type="predicted"/>